<proteinExistence type="predicted"/>
<dbReference type="Pfam" id="PF00494">
    <property type="entry name" value="SQS_PSY"/>
    <property type="match status" value="1"/>
</dbReference>
<dbReference type="KEGG" id="upl:DSM104440_02478"/>
<dbReference type="InParanoid" id="A0A6M4HAE2"/>
<reference evidence="1 2" key="1">
    <citation type="submission" date="2020-04" db="EMBL/GenBank/DDBJ databases">
        <title>Usitatibacter rugosus gen. nov., sp. nov. and Usitatibacter palustris sp. nov., novel members of Usitatibacteraceae fam. nov. within the order Nitrosomonadales isolated from soil.</title>
        <authorList>
            <person name="Huber K.J."/>
            <person name="Neumann-Schaal M."/>
            <person name="Geppert A."/>
            <person name="Luckner M."/>
            <person name="Wanner G."/>
            <person name="Overmann J."/>
        </authorList>
    </citation>
    <scope>NUCLEOTIDE SEQUENCE [LARGE SCALE GENOMIC DNA]</scope>
    <source>
        <strain evidence="1 2">Swamp67</strain>
    </source>
</reference>
<dbReference type="GO" id="GO:0051996">
    <property type="term" value="F:squalene synthase [NAD(P)H] activity"/>
    <property type="evidence" value="ECO:0007669"/>
    <property type="project" value="InterPro"/>
</dbReference>
<dbReference type="InterPro" id="IPR033904">
    <property type="entry name" value="Trans_IPPS_HH"/>
</dbReference>
<dbReference type="CDD" id="cd00683">
    <property type="entry name" value="Trans_IPPS_HH"/>
    <property type="match status" value="1"/>
</dbReference>
<dbReference type="SUPFAM" id="SSF48576">
    <property type="entry name" value="Terpenoid synthases"/>
    <property type="match status" value="1"/>
</dbReference>
<dbReference type="GO" id="GO:0016829">
    <property type="term" value="F:lyase activity"/>
    <property type="evidence" value="ECO:0007669"/>
    <property type="project" value="UniProtKB-KW"/>
</dbReference>
<dbReference type="GO" id="GO:0016114">
    <property type="term" value="P:terpenoid biosynthetic process"/>
    <property type="evidence" value="ECO:0007669"/>
    <property type="project" value="UniProtKB-ARBA"/>
</dbReference>
<dbReference type="EC" id="4.2.3.156" evidence="1"/>
<accession>A0A6M4HAE2</accession>
<dbReference type="RefSeq" id="WP_171163121.1">
    <property type="nucleotide sequence ID" value="NZ_CP053073.1"/>
</dbReference>
<keyword evidence="1" id="KW-0456">Lyase</keyword>
<protein>
    <submittedName>
        <fullName evidence="1">Hydroxysqualene synthase</fullName>
        <ecNumber evidence="1">4.2.3.156</ecNumber>
    </submittedName>
</protein>
<dbReference type="Gene3D" id="1.10.600.10">
    <property type="entry name" value="Farnesyl Diphosphate Synthase"/>
    <property type="match status" value="1"/>
</dbReference>
<dbReference type="InterPro" id="IPR002060">
    <property type="entry name" value="Squ/phyt_synthse"/>
</dbReference>
<dbReference type="InterPro" id="IPR017827">
    <property type="entry name" value="HSQ_synthase_HpnC"/>
</dbReference>
<dbReference type="SFLD" id="SFLDG01018">
    <property type="entry name" value="Squalene/Phytoene_Synthase_Lik"/>
    <property type="match status" value="1"/>
</dbReference>
<evidence type="ECO:0000313" key="2">
    <source>
        <dbReference type="Proteomes" id="UP000503096"/>
    </source>
</evidence>
<dbReference type="PANTHER" id="PTHR31480">
    <property type="entry name" value="BIFUNCTIONAL LYCOPENE CYCLASE/PHYTOENE SYNTHASE"/>
    <property type="match status" value="1"/>
</dbReference>
<evidence type="ECO:0000313" key="1">
    <source>
        <dbReference type="EMBL" id="QJR15653.1"/>
    </source>
</evidence>
<dbReference type="AlphaFoldDB" id="A0A6M4HAE2"/>
<dbReference type="NCBIfam" id="TIGR03464">
    <property type="entry name" value="HpnC"/>
    <property type="match status" value="1"/>
</dbReference>
<dbReference type="InterPro" id="IPR008949">
    <property type="entry name" value="Isoprenoid_synthase_dom_sf"/>
</dbReference>
<dbReference type="InterPro" id="IPR044843">
    <property type="entry name" value="Trans_IPPS_bact-type"/>
</dbReference>
<keyword evidence="2" id="KW-1185">Reference proteome</keyword>
<name>A0A6M4HAE2_9PROT</name>
<dbReference type="GO" id="GO:0004311">
    <property type="term" value="F:geranylgeranyl diphosphate synthase activity"/>
    <property type="evidence" value="ECO:0007669"/>
    <property type="project" value="InterPro"/>
</dbReference>
<organism evidence="1 2">
    <name type="scientific">Usitatibacter palustris</name>
    <dbReference type="NCBI Taxonomy" id="2732487"/>
    <lineage>
        <taxon>Bacteria</taxon>
        <taxon>Pseudomonadati</taxon>
        <taxon>Pseudomonadota</taxon>
        <taxon>Betaproteobacteria</taxon>
        <taxon>Nitrosomonadales</taxon>
        <taxon>Usitatibacteraceae</taxon>
        <taxon>Usitatibacter</taxon>
    </lineage>
</organism>
<dbReference type="EMBL" id="CP053073">
    <property type="protein sequence ID" value="QJR15653.1"/>
    <property type="molecule type" value="Genomic_DNA"/>
</dbReference>
<dbReference type="SFLD" id="SFLDS00005">
    <property type="entry name" value="Isoprenoid_Synthase_Type_I"/>
    <property type="match status" value="1"/>
</dbReference>
<gene>
    <name evidence="1" type="primary">hpnC</name>
    <name evidence="1" type="ORF">DSM104440_02478</name>
</gene>
<sequence length="270" mass="29998">MPVDHYENFPVASVLLPARMRAPVEAIYGFARGADDIADEGNASDGERLAGLARYSRALDEIEAGRVPYEAPFARIGEAIREYNLPVPLLRDLLDAFSQDVVKKRYADFPDLLDYCRRSANPIGRLLLHLFGQTDARSLAQSDAICSSLQLINFWQDIAVDWHKGRVYIPAEDFAKFGVEEQAIARRDAGGAWSALMSFECDRARAMLVEGSPLGHSLPGRLGLEIRAVVAGGTKILDKIDAVAGDVFRHRPMLGRWDWIAIVARSLYRK</sequence>
<dbReference type="Proteomes" id="UP000503096">
    <property type="component" value="Chromosome"/>
</dbReference>
<dbReference type="SFLD" id="SFLDG01212">
    <property type="entry name" value="Phytoene_synthase_like"/>
    <property type="match status" value="1"/>
</dbReference>